<keyword evidence="2" id="KW-1185">Reference proteome</keyword>
<dbReference type="WBParaSite" id="nRc.2.0.1.t29871-RA">
    <property type="protein sequence ID" value="nRc.2.0.1.t29871-RA"/>
    <property type="gene ID" value="nRc.2.0.1.g29871"/>
</dbReference>
<feature type="region of interest" description="Disordered" evidence="1">
    <location>
        <begin position="117"/>
        <end position="144"/>
    </location>
</feature>
<dbReference type="AlphaFoldDB" id="A0A915JUD1"/>
<proteinExistence type="predicted"/>
<accession>A0A915JUD1</accession>
<sequence length="144" mass="16681">MKKEQRNKGLKYGNPAPKTKRLIDADKMRLYGIMPERYNDTVTCSDKEYETQHDMLQVTRMSMSDDNNRHSRLTNNADFSIDEIGGIYTIQQPQHLPNQNNVSPRTDMLSRPKLQSRIYIPPPDYPPNVSSKKVGDKRETLTIL</sequence>
<organism evidence="2 3">
    <name type="scientific">Romanomermis culicivorax</name>
    <name type="common">Nematode worm</name>
    <dbReference type="NCBI Taxonomy" id="13658"/>
    <lineage>
        <taxon>Eukaryota</taxon>
        <taxon>Metazoa</taxon>
        <taxon>Ecdysozoa</taxon>
        <taxon>Nematoda</taxon>
        <taxon>Enoplea</taxon>
        <taxon>Dorylaimia</taxon>
        <taxon>Mermithida</taxon>
        <taxon>Mermithoidea</taxon>
        <taxon>Mermithidae</taxon>
        <taxon>Romanomermis</taxon>
    </lineage>
</organism>
<evidence type="ECO:0000256" key="1">
    <source>
        <dbReference type="SAM" id="MobiDB-lite"/>
    </source>
</evidence>
<evidence type="ECO:0000313" key="3">
    <source>
        <dbReference type="WBParaSite" id="nRc.2.0.1.t29871-RA"/>
    </source>
</evidence>
<evidence type="ECO:0000313" key="2">
    <source>
        <dbReference type="Proteomes" id="UP000887565"/>
    </source>
</evidence>
<dbReference type="Proteomes" id="UP000887565">
    <property type="component" value="Unplaced"/>
</dbReference>
<protein>
    <submittedName>
        <fullName evidence="3">Uncharacterized protein</fullName>
    </submittedName>
</protein>
<feature type="compositionally biased region" description="Basic and acidic residues" evidence="1">
    <location>
        <begin position="133"/>
        <end position="144"/>
    </location>
</feature>
<name>A0A915JUD1_ROMCU</name>
<reference evidence="3" key="1">
    <citation type="submission" date="2022-11" db="UniProtKB">
        <authorList>
            <consortium name="WormBaseParasite"/>
        </authorList>
    </citation>
    <scope>IDENTIFICATION</scope>
</reference>